<feature type="domain" description="Sec23/Sec24 helical" evidence="16">
    <location>
        <begin position="549"/>
        <end position="650"/>
    </location>
</feature>
<dbReference type="InterPro" id="IPR036174">
    <property type="entry name" value="Znf_Sec23_Sec24_sf"/>
</dbReference>
<dbReference type="Gene3D" id="3.40.50.410">
    <property type="entry name" value="von Willebrand factor, type A domain"/>
    <property type="match status" value="1"/>
</dbReference>
<dbReference type="PANTHER" id="PTHR13803:SF39">
    <property type="entry name" value="SECRETORY 24AB, ISOFORM A"/>
    <property type="match status" value="1"/>
</dbReference>
<dbReference type="Pfam" id="PF08033">
    <property type="entry name" value="Sec23_BS"/>
    <property type="match status" value="1"/>
</dbReference>
<dbReference type="InterPro" id="IPR050550">
    <property type="entry name" value="SEC23_SEC24_subfamily"/>
</dbReference>
<comment type="caution">
    <text evidence="18">The sequence shown here is derived from an EMBL/GenBank/DDBJ whole genome shotgun (WGS) entry which is preliminary data.</text>
</comment>
<evidence type="ECO:0000313" key="19">
    <source>
        <dbReference type="Proteomes" id="UP001222325"/>
    </source>
</evidence>
<evidence type="ECO:0000259" key="16">
    <source>
        <dbReference type="Pfam" id="PF04815"/>
    </source>
</evidence>
<dbReference type="InterPro" id="IPR006895">
    <property type="entry name" value="Znf_Sec23_Sec24"/>
</dbReference>
<dbReference type="GO" id="GO:0070971">
    <property type="term" value="C:endoplasmic reticulum exit site"/>
    <property type="evidence" value="ECO:0007669"/>
    <property type="project" value="TreeGrafter"/>
</dbReference>
<dbReference type="SUPFAM" id="SSF81811">
    <property type="entry name" value="Helical domain of Sec23/24"/>
    <property type="match status" value="1"/>
</dbReference>
<comment type="similarity">
    <text evidence="4">Belongs to the SEC23/SEC24 family. SEC24 subfamily.</text>
</comment>
<reference evidence="18" key="1">
    <citation type="submission" date="2023-03" db="EMBL/GenBank/DDBJ databases">
        <title>Massive genome expansion in bonnet fungi (Mycena s.s.) driven by repeated elements and novel gene families across ecological guilds.</title>
        <authorList>
            <consortium name="Lawrence Berkeley National Laboratory"/>
            <person name="Harder C.B."/>
            <person name="Miyauchi S."/>
            <person name="Viragh M."/>
            <person name="Kuo A."/>
            <person name="Thoen E."/>
            <person name="Andreopoulos B."/>
            <person name="Lu D."/>
            <person name="Skrede I."/>
            <person name="Drula E."/>
            <person name="Henrissat B."/>
            <person name="Morin E."/>
            <person name="Kohler A."/>
            <person name="Barry K."/>
            <person name="LaButti K."/>
            <person name="Morin E."/>
            <person name="Salamov A."/>
            <person name="Lipzen A."/>
            <person name="Mereny Z."/>
            <person name="Hegedus B."/>
            <person name="Baldrian P."/>
            <person name="Stursova M."/>
            <person name="Weitz H."/>
            <person name="Taylor A."/>
            <person name="Grigoriev I.V."/>
            <person name="Nagy L.G."/>
            <person name="Martin F."/>
            <person name="Kauserud H."/>
        </authorList>
    </citation>
    <scope>NUCLEOTIDE SEQUENCE</scope>
    <source>
        <strain evidence="18">CBHHK173m</strain>
    </source>
</reference>
<keyword evidence="9" id="KW-0653">Protein transport</keyword>
<keyword evidence="6" id="KW-0963">Cytoplasm</keyword>
<feature type="domain" description="Sec23/Sec24 trunk" evidence="15">
    <location>
        <begin position="211"/>
        <end position="449"/>
    </location>
</feature>
<dbReference type="GO" id="GO:0006886">
    <property type="term" value="P:intracellular protein transport"/>
    <property type="evidence" value="ECO:0007669"/>
    <property type="project" value="InterPro"/>
</dbReference>
<keyword evidence="19" id="KW-1185">Reference proteome</keyword>
<feature type="domain" description="Sec23/Sec24 beta-sandwich" evidence="17">
    <location>
        <begin position="456"/>
        <end position="538"/>
    </location>
</feature>
<dbReference type="Pfam" id="PF04811">
    <property type="entry name" value="Sec23_trunk"/>
    <property type="match status" value="1"/>
</dbReference>
<feature type="domain" description="Gelsolin-like" evidence="13">
    <location>
        <begin position="693"/>
        <end position="740"/>
    </location>
</feature>
<keyword evidence="8" id="KW-0931">ER-Golgi transport</keyword>
<dbReference type="InterPro" id="IPR012990">
    <property type="entry name" value="Beta-sandwich_Sec23_24"/>
</dbReference>
<evidence type="ECO:0000256" key="3">
    <source>
        <dbReference type="ARBA" id="ARBA00004586"/>
    </source>
</evidence>
<evidence type="ECO:0000256" key="2">
    <source>
        <dbReference type="ARBA" id="ARBA00004496"/>
    </source>
</evidence>
<dbReference type="InterPro" id="IPR029006">
    <property type="entry name" value="ADF-H/Gelsolin-like_dom_sf"/>
</dbReference>
<evidence type="ECO:0000256" key="1">
    <source>
        <dbReference type="ARBA" id="ARBA00004394"/>
    </source>
</evidence>
<name>A0AAD6UBB9_9AGAR</name>
<dbReference type="Gene3D" id="3.40.20.10">
    <property type="entry name" value="Severin"/>
    <property type="match status" value="1"/>
</dbReference>
<accession>A0AAD6UBB9</accession>
<proteinExistence type="inferred from homology"/>
<keyword evidence="5" id="KW-0813">Transport</keyword>
<dbReference type="SUPFAM" id="SSF53300">
    <property type="entry name" value="vWA-like"/>
    <property type="match status" value="1"/>
</dbReference>
<gene>
    <name evidence="18" type="ORF">B0H15DRAFT_32407</name>
</gene>
<sequence>MSFAPHGAKRRQYAAGESHVYYGSVEGQQNLTNNLPNESTPLPDASHNIDLMTYPPDPRDLLISPPEIRMPPGSRHLSSRSDTPMGSGYQSCTLSSIPRTESLLHDIKIPLGLVVSPYRTLAEGEEPVPIVDDGVIARCRECKGYINPYVAFLDNGRSWRCSLCDNSNEVPEAFYWTGIVNEPPRDSISRAELSSTLVDFVATAEYIRQAPQAPAYVFLLDVSQEAMKSGMFVAAIRTIRENLEALPNDQQRTKVAFVCYDVALYFFSLPPGADAFDMLVVSDLEATYIPRPQADLLVNLSDARGPLETLLQGLPAMFAGVPTLDSATGPALEGALALIGSVGGKIVLLSASVPTRGKGALDTPKHVSERDQKEPDADKSAAAFYHEFATSCIEACVSVDMFISGDRYRGLATLTLLPQYTAGQTFYYPAFSAADAEDVVKFAAEFGRVLVMPIMLEAEMSVRCSRGISVKSMHGNFFVQGRDRVVMPAISLDESYAIEFQIDESLTGPLAVFQTGLLHTTASGERRIRVLTLALATTAVATEVFVSADVRAIIALLAKQMAQRPSVLSLEDRRAKILRFLADLCAAYALSNNKAPSELALLLPANLKMLPIMLLGLFKRIAMRLDTETALDVRAYTRVLLTSACASRLIRYIYPNVYSLHNLPQDVGFISAEGVLNMPTPLPLTSAPWWEPHGLYLFDDGQVVYLWVGRAAVPQLITDVFGVEDYSALRSGKIALPQVDSAISQRIGAIIGKIRERRGRHYPSVYVVKDDSVSELRSAVVQMLIHDRVDDMRLSYRQFLVKIYGK</sequence>
<dbReference type="PANTHER" id="PTHR13803">
    <property type="entry name" value="SEC24-RELATED PROTEIN"/>
    <property type="match status" value="1"/>
</dbReference>
<evidence type="ECO:0000256" key="6">
    <source>
        <dbReference type="ARBA" id="ARBA00022490"/>
    </source>
</evidence>
<organism evidence="18 19">
    <name type="scientific">Mycena belliarum</name>
    <dbReference type="NCBI Taxonomy" id="1033014"/>
    <lineage>
        <taxon>Eukaryota</taxon>
        <taxon>Fungi</taxon>
        <taxon>Dikarya</taxon>
        <taxon>Basidiomycota</taxon>
        <taxon>Agaricomycotina</taxon>
        <taxon>Agaricomycetes</taxon>
        <taxon>Agaricomycetidae</taxon>
        <taxon>Agaricales</taxon>
        <taxon>Marasmiineae</taxon>
        <taxon>Mycenaceae</taxon>
        <taxon>Mycena</taxon>
    </lineage>
</organism>
<dbReference type="GO" id="GO:0008270">
    <property type="term" value="F:zinc ion binding"/>
    <property type="evidence" value="ECO:0007669"/>
    <property type="project" value="InterPro"/>
</dbReference>
<evidence type="ECO:0000256" key="12">
    <source>
        <dbReference type="SAM" id="MobiDB-lite"/>
    </source>
</evidence>
<dbReference type="Gene3D" id="2.60.40.1670">
    <property type="entry name" value="beta-sandwich domain of Sec23/24"/>
    <property type="match status" value="1"/>
</dbReference>
<feature type="region of interest" description="Disordered" evidence="12">
    <location>
        <begin position="67"/>
        <end position="91"/>
    </location>
</feature>
<keyword evidence="7" id="KW-0256">Endoplasmic reticulum</keyword>
<dbReference type="Pfam" id="PF04815">
    <property type="entry name" value="Sec23_helical"/>
    <property type="match status" value="1"/>
</dbReference>
<feature type="domain" description="Zinc finger Sec23/Sec24-type" evidence="14">
    <location>
        <begin position="136"/>
        <end position="173"/>
    </location>
</feature>
<dbReference type="Pfam" id="PF04810">
    <property type="entry name" value="zf-Sec23_Sec24"/>
    <property type="match status" value="1"/>
</dbReference>
<comment type="subcellular location">
    <subcellularLocation>
        <location evidence="2">Cytoplasm</location>
    </subcellularLocation>
    <subcellularLocation>
        <location evidence="3">Endoplasmic reticulum membrane</location>
    </subcellularLocation>
    <subcellularLocation>
        <location evidence="1">Golgi apparatus membrane</location>
    </subcellularLocation>
</comment>
<evidence type="ECO:0000259" key="13">
    <source>
        <dbReference type="Pfam" id="PF00626"/>
    </source>
</evidence>
<evidence type="ECO:0000259" key="15">
    <source>
        <dbReference type="Pfam" id="PF04811"/>
    </source>
</evidence>
<dbReference type="GO" id="GO:0005789">
    <property type="term" value="C:endoplasmic reticulum membrane"/>
    <property type="evidence" value="ECO:0007669"/>
    <property type="project" value="UniProtKB-SubCell"/>
</dbReference>
<evidence type="ECO:0000256" key="11">
    <source>
        <dbReference type="ARBA" id="ARBA00023136"/>
    </source>
</evidence>
<dbReference type="InterPro" id="IPR007123">
    <property type="entry name" value="Gelsolin-like_dom"/>
</dbReference>
<evidence type="ECO:0000259" key="14">
    <source>
        <dbReference type="Pfam" id="PF04810"/>
    </source>
</evidence>
<dbReference type="SUPFAM" id="SSF81995">
    <property type="entry name" value="beta-sandwich domain of Sec23/24"/>
    <property type="match status" value="1"/>
</dbReference>
<dbReference type="GO" id="GO:0000139">
    <property type="term" value="C:Golgi membrane"/>
    <property type="evidence" value="ECO:0007669"/>
    <property type="project" value="UniProtKB-SubCell"/>
</dbReference>
<keyword evidence="10" id="KW-0333">Golgi apparatus</keyword>
<evidence type="ECO:0000256" key="8">
    <source>
        <dbReference type="ARBA" id="ARBA00022892"/>
    </source>
</evidence>
<dbReference type="AlphaFoldDB" id="A0AAD6UBB9"/>
<dbReference type="Proteomes" id="UP001222325">
    <property type="component" value="Unassembled WGS sequence"/>
</dbReference>
<dbReference type="Gene3D" id="1.20.120.730">
    <property type="entry name" value="Sec23/Sec24 helical domain"/>
    <property type="match status" value="1"/>
</dbReference>
<evidence type="ECO:0000259" key="17">
    <source>
        <dbReference type="Pfam" id="PF08033"/>
    </source>
</evidence>
<protein>
    <submittedName>
        <fullName evidence="18">CPII coat sec24 protein</fullName>
    </submittedName>
</protein>
<dbReference type="Pfam" id="PF00626">
    <property type="entry name" value="Gelsolin"/>
    <property type="match status" value="1"/>
</dbReference>
<dbReference type="InterPro" id="IPR036180">
    <property type="entry name" value="Gelsolin-like_dom_sf"/>
</dbReference>
<dbReference type="GO" id="GO:0000149">
    <property type="term" value="F:SNARE binding"/>
    <property type="evidence" value="ECO:0007669"/>
    <property type="project" value="TreeGrafter"/>
</dbReference>
<dbReference type="EMBL" id="JARJCN010000010">
    <property type="protein sequence ID" value="KAJ7097134.1"/>
    <property type="molecule type" value="Genomic_DNA"/>
</dbReference>
<dbReference type="GO" id="GO:0030127">
    <property type="term" value="C:COPII vesicle coat"/>
    <property type="evidence" value="ECO:0007669"/>
    <property type="project" value="InterPro"/>
</dbReference>
<dbReference type="SUPFAM" id="SSF82919">
    <property type="entry name" value="Zn-finger domain of Sec23/24"/>
    <property type="match status" value="1"/>
</dbReference>
<dbReference type="InterPro" id="IPR006896">
    <property type="entry name" value="Sec23/24_trunk_dom"/>
</dbReference>
<keyword evidence="11" id="KW-0472">Membrane</keyword>
<dbReference type="Gene3D" id="2.30.30.380">
    <property type="entry name" value="Zn-finger domain of Sec23/24"/>
    <property type="match status" value="1"/>
</dbReference>
<dbReference type="GO" id="GO:0090110">
    <property type="term" value="P:COPII-coated vesicle cargo loading"/>
    <property type="evidence" value="ECO:0007669"/>
    <property type="project" value="TreeGrafter"/>
</dbReference>
<dbReference type="InterPro" id="IPR036465">
    <property type="entry name" value="vWFA_dom_sf"/>
</dbReference>
<dbReference type="InterPro" id="IPR036175">
    <property type="entry name" value="Sec23/24_helical_dom_sf"/>
</dbReference>
<dbReference type="InterPro" id="IPR006900">
    <property type="entry name" value="Sec23/24_helical_dom"/>
</dbReference>
<feature type="compositionally biased region" description="Polar residues" evidence="12">
    <location>
        <begin position="80"/>
        <end position="91"/>
    </location>
</feature>
<evidence type="ECO:0000256" key="4">
    <source>
        <dbReference type="ARBA" id="ARBA00008334"/>
    </source>
</evidence>
<evidence type="ECO:0000256" key="10">
    <source>
        <dbReference type="ARBA" id="ARBA00023034"/>
    </source>
</evidence>
<evidence type="ECO:0000256" key="7">
    <source>
        <dbReference type="ARBA" id="ARBA00022824"/>
    </source>
</evidence>
<evidence type="ECO:0000313" key="18">
    <source>
        <dbReference type="EMBL" id="KAJ7097134.1"/>
    </source>
</evidence>
<evidence type="ECO:0000256" key="5">
    <source>
        <dbReference type="ARBA" id="ARBA00022448"/>
    </source>
</evidence>
<dbReference type="SUPFAM" id="SSF82754">
    <property type="entry name" value="C-terminal, gelsolin-like domain of Sec23/24"/>
    <property type="match status" value="1"/>
</dbReference>
<evidence type="ECO:0000256" key="9">
    <source>
        <dbReference type="ARBA" id="ARBA00022927"/>
    </source>
</evidence>